<dbReference type="Gene3D" id="1.10.30.50">
    <property type="match status" value="1"/>
</dbReference>
<dbReference type="EMBL" id="CP030050">
    <property type="protein sequence ID" value="QOZ66375.1"/>
    <property type="molecule type" value="Genomic_DNA"/>
</dbReference>
<name>A0AAE7NMY6_9BRAD</name>
<dbReference type="RefSeq" id="WP_092218761.1">
    <property type="nucleotide sequence ID" value="NZ_CP030050.1"/>
</dbReference>
<proteinExistence type="predicted"/>
<dbReference type="AlphaFoldDB" id="A0AAE7NMY6"/>
<evidence type="ECO:0000313" key="1">
    <source>
        <dbReference type="EMBL" id="QOZ66375.1"/>
    </source>
</evidence>
<accession>A0AAE7NMY6</accession>
<evidence type="ECO:0000313" key="2">
    <source>
        <dbReference type="Proteomes" id="UP000594015"/>
    </source>
</evidence>
<sequence>MAATADRLDKGLDLYLQFREERGRVQVQESDLRRCGYRCEHCGLALCNEELVRRAIVSPFGTRRAKKTDGLKPHWNGADELRWPTMDHDWPVSLYGNNDRTNLKVLCRACNEGKSDFLTWEQTRASVGLPRRTQLSSTGSLPKELFYTQLRRSPICIESGQSATSTELTVRLIDASGPLVLDNLVTVASSGI</sequence>
<dbReference type="Proteomes" id="UP000594015">
    <property type="component" value="Chromosome"/>
</dbReference>
<reference evidence="1 2" key="1">
    <citation type="submission" date="2018-06" db="EMBL/GenBank/DDBJ databases">
        <title>Comparative genomics of Bradyrhizobium nodulating Arachidis hypogaea.</title>
        <authorList>
            <person name="Li Y."/>
        </authorList>
    </citation>
    <scope>NUCLEOTIDE SEQUENCE [LARGE SCALE GENOMIC DNA]</scope>
    <source>
        <strain evidence="1 2">CCBAU 051107</strain>
    </source>
</reference>
<organism evidence="1 2">
    <name type="scientific">Bradyrhizobium arachidis</name>
    <dbReference type="NCBI Taxonomy" id="858423"/>
    <lineage>
        <taxon>Bacteria</taxon>
        <taxon>Pseudomonadati</taxon>
        <taxon>Pseudomonadota</taxon>
        <taxon>Alphaproteobacteria</taxon>
        <taxon>Hyphomicrobiales</taxon>
        <taxon>Nitrobacteraceae</taxon>
        <taxon>Bradyrhizobium</taxon>
    </lineage>
</organism>
<gene>
    <name evidence="1" type="ORF">WN72_08135</name>
</gene>
<dbReference type="InterPro" id="IPR003615">
    <property type="entry name" value="HNH_nuc"/>
</dbReference>
<protein>
    <recommendedName>
        <fullName evidence="3">HNH endonuclease</fullName>
    </recommendedName>
</protein>
<dbReference type="CDD" id="cd00085">
    <property type="entry name" value="HNHc"/>
    <property type="match status" value="1"/>
</dbReference>
<dbReference type="KEGG" id="barh:WN72_08135"/>
<evidence type="ECO:0008006" key="3">
    <source>
        <dbReference type="Google" id="ProtNLM"/>
    </source>
</evidence>